<feature type="compositionally biased region" description="Basic and acidic residues" evidence="1">
    <location>
        <begin position="154"/>
        <end position="174"/>
    </location>
</feature>
<keyword evidence="3" id="KW-1185">Reference proteome</keyword>
<comment type="caution">
    <text evidence="2">The sequence shown here is derived from an EMBL/GenBank/DDBJ whole genome shotgun (WGS) entry which is preliminary data.</text>
</comment>
<protein>
    <submittedName>
        <fullName evidence="2">Uncharacterized protein</fullName>
    </submittedName>
</protein>
<organism evidence="2 3">
    <name type="scientific">Phytophthora infestans</name>
    <name type="common">Potato late blight agent</name>
    <name type="synonym">Botrytis infestans</name>
    <dbReference type="NCBI Taxonomy" id="4787"/>
    <lineage>
        <taxon>Eukaryota</taxon>
        <taxon>Sar</taxon>
        <taxon>Stramenopiles</taxon>
        <taxon>Oomycota</taxon>
        <taxon>Peronosporomycetes</taxon>
        <taxon>Peronosporales</taxon>
        <taxon>Peronosporaceae</taxon>
        <taxon>Phytophthora</taxon>
    </lineage>
</organism>
<proteinExistence type="predicted"/>
<dbReference type="Proteomes" id="UP000602510">
    <property type="component" value="Unassembled WGS sequence"/>
</dbReference>
<name>A0A833WJ34_PHYIN</name>
<feature type="region of interest" description="Disordered" evidence="1">
    <location>
        <begin position="107"/>
        <end position="174"/>
    </location>
</feature>
<sequence length="174" mass="18390">MHRATQTESVITAPYDDGSKDVVPSLTMADAGQPETSKQDDDAIDDGTRVIHMVADTAAGMSTGAQIATTESVTPDDGTMQTGGIVSSKTAQRTLEAAQRTLEVAATGNTVPAADNNDDDGTRTNTMIRRMMTEQQDPGTAHPSEASGEPDGLEQPREDAEQTRHDEAREGCVE</sequence>
<evidence type="ECO:0000256" key="1">
    <source>
        <dbReference type="SAM" id="MobiDB-lite"/>
    </source>
</evidence>
<feature type="region of interest" description="Disordered" evidence="1">
    <location>
        <begin position="1"/>
        <end position="44"/>
    </location>
</feature>
<feature type="compositionally biased region" description="Polar residues" evidence="1">
    <location>
        <begin position="1"/>
        <end position="10"/>
    </location>
</feature>
<dbReference type="AlphaFoldDB" id="A0A833WJ34"/>
<reference evidence="2" key="1">
    <citation type="submission" date="2020-04" db="EMBL/GenBank/DDBJ databases">
        <title>Hybrid Assembly of Korean Phytophthora infestans isolates.</title>
        <authorList>
            <person name="Prokchorchik M."/>
            <person name="Lee Y."/>
            <person name="Seo J."/>
            <person name="Cho J.-H."/>
            <person name="Park Y.-E."/>
            <person name="Jang D.-C."/>
            <person name="Im J.-S."/>
            <person name="Choi J.-G."/>
            <person name="Park H.-J."/>
            <person name="Lee G.-B."/>
            <person name="Lee Y.-G."/>
            <person name="Hong S.-Y."/>
            <person name="Cho K."/>
            <person name="Sohn K.H."/>
        </authorList>
    </citation>
    <scope>NUCLEOTIDE SEQUENCE</scope>
    <source>
        <strain evidence="2">KR_1_A1</strain>
    </source>
</reference>
<accession>A0A833WJ34</accession>
<evidence type="ECO:0000313" key="3">
    <source>
        <dbReference type="Proteomes" id="UP000602510"/>
    </source>
</evidence>
<evidence type="ECO:0000313" key="2">
    <source>
        <dbReference type="EMBL" id="KAF4037400.1"/>
    </source>
</evidence>
<gene>
    <name evidence="2" type="ORF">GN244_ATG10442</name>
</gene>
<dbReference type="EMBL" id="WSZM01000239">
    <property type="protein sequence ID" value="KAF4037400.1"/>
    <property type="molecule type" value="Genomic_DNA"/>
</dbReference>